<accession>A0A183DCQ7</accession>
<feature type="transmembrane region" description="Helical" evidence="8">
    <location>
        <begin position="14"/>
        <end position="42"/>
    </location>
</feature>
<evidence type="ECO:0000256" key="1">
    <source>
        <dbReference type="ARBA" id="ARBA00004651"/>
    </source>
</evidence>
<keyword evidence="4 8" id="KW-1133">Transmembrane helix</keyword>
<evidence type="ECO:0000256" key="2">
    <source>
        <dbReference type="ARBA" id="ARBA00022475"/>
    </source>
</evidence>
<evidence type="ECO:0000256" key="8">
    <source>
        <dbReference type="SAM" id="Phobius"/>
    </source>
</evidence>
<dbReference type="InterPro" id="IPR040435">
    <property type="entry name" value="Put_GPCR_Chromadorea"/>
</dbReference>
<dbReference type="SUPFAM" id="SSF81321">
    <property type="entry name" value="Family A G protein-coupled receptor-like"/>
    <property type="match status" value="1"/>
</dbReference>
<dbReference type="PROSITE" id="PS50262">
    <property type="entry name" value="G_PROTEIN_RECEP_F1_2"/>
    <property type="match status" value="1"/>
</dbReference>
<feature type="transmembrane region" description="Helical" evidence="8">
    <location>
        <begin position="54"/>
        <end position="77"/>
    </location>
</feature>
<feature type="transmembrane region" description="Helical" evidence="8">
    <location>
        <begin position="128"/>
        <end position="147"/>
    </location>
</feature>
<evidence type="ECO:0000256" key="5">
    <source>
        <dbReference type="ARBA" id="ARBA00023040"/>
    </source>
</evidence>
<dbReference type="GO" id="GO:0005886">
    <property type="term" value="C:plasma membrane"/>
    <property type="evidence" value="ECO:0007669"/>
    <property type="project" value="UniProtKB-SubCell"/>
</dbReference>
<evidence type="ECO:0000256" key="3">
    <source>
        <dbReference type="ARBA" id="ARBA00022692"/>
    </source>
</evidence>
<evidence type="ECO:0000256" key="7">
    <source>
        <dbReference type="ARBA" id="ARBA00023224"/>
    </source>
</evidence>
<keyword evidence="2" id="KW-1003">Cell membrane</keyword>
<dbReference type="InterPro" id="IPR017452">
    <property type="entry name" value="GPCR_Rhodpsn_7TM"/>
</dbReference>
<reference evidence="10" key="1">
    <citation type="submission" date="2016-06" db="UniProtKB">
        <authorList>
            <consortium name="WormBaseParasite"/>
        </authorList>
    </citation>
    <scope>IDENTIFICATION</scope>
</reference>
<dbReference type="GO" id="GO:0004930">
    <property type="term" value="F:G protein-coupled receptor activity"/>
    <property type="evidence" value="ECO:0007669"/>
    <property type="project" value="UniProtKB-KW"/>
</dbReference>
<protein>
    <submittedName>
        <fullName evidence="10">G_PROTEIN_RECEP_F1_2 domain-containing protein</fullName>
    </submittedName>
</protein>
<sequence length="149" mass="16638">LIEELHEAKDIRKYVLAAVPLILATLAILLNVAFGIVVTVMWRKKQLSSLHRYSFLLSRTLSSVLALVLFYVVLIAWKMEIFRYASAAAFILVGSLTFFTVAGTYVGMITLLYTAIVHPLRYRYSITVSKCLAAIAVIWLISVALSVKV</sequence>
<evidence type="ECO:0000256" key="4">
    <source>
        <dbReference type="ARBA" id="ARBA00022989"/>
    </source>
</evidence>
<proteinExistence type="predicted"/>
<name>A0A183DCQ7_9BILA</name>
<comment type="subcellular location">
    <subcellularLocation>
        <location evidence="1">Cell membrane</location>
        <topology evidence="1">Multi-pass membrane protein</topology>
    </subcellularLocation>
</comment>
<dbReference type="Gene3D" id="1.20.1070.10">
    <property type="entry name" value="Rhodopsin 7-helix transmembrane proteins"/>
    <property type="match status" value="1"/>
</dbReference>
<keyword evidence="6 8" id="KW-0472">Membrane</keyword>
<feature type="transmembrane region" description="Helical" evidence="8">
    <location>
        <begin position="89"/>
        <end position="116"/>
    </location>
</feature>
<keyword evidence="3 8" id="KW-0812">Transmembrane</keyword>
<dbReference type="PANTHER" id="PTHR37441:SF4">
    <property type="entry name" value="G-PROTEIN COUPLED RECEPTORS FAMILY 1 PROFILE DOMAIN-CONTAINING PROTEIN"/>
    <property type="match status" value="1"/>
</dbReference>
<dbReference type="WBParaSite" id="GPUH_0000650701-mRNA-1">
    <property type="protein sequence ID" value="GPUH_0000650701-mRNA-1"/>
    <property type="gene ID" value="GPUH_0000650701"/>
</dbReference>
<dbReference type="AlphaFoldDB" id="A0A183DCQ7"/>
<feature type="domain" description="G-protein coupled receptors family 1 profile" evidence="9">
    <location>
        <begin position="33"/>
        <end position="149"/>
    </location>
</feature>
<keyword evidence="7" id="KW-0807">Transducer</keyword>
<evidence type="ECO:0000259" key="9">
    <source>
        <dbReference type="PROSITE" id="PS50262"/>
    </source>
</evidence>
<organism evidence="10">
    <name type="scientific">Gongylonema pulchrum</name>
    <dbReference type="NCBI Taxonomy" id="637853"/>
    <lineage>
        <taxon>Eukaryota</taxon>
        <taxon>Metazoa</taxon>
        <taxon>Ecdysozoa</taxon>
        <taxon>Nematoda</taxon>
        <taxon>Chromadorea</taxon>
        <taxon>Rhabditida</taxon>
        <taxon>Spirurina</taxon>
        <taxon>Spiruromorpha</taxon>
        <taxon>Spiruroidea</taxon>
        <taxon>Gongylonematidae</taxon>
        <taxon>Gongylonema</taxon>
    </lineage>
</organism>
<dbReference type="PANTHER" id="PTHR37441">
    <property type="entry name" value="PROTEIN CBG16518"/>
    <property type="match status" value="1"/>
</dbReference>
<keyword evidence="5" id="KW-0297">G-protein coupled receptor</keyword>
<keyword evidence="5" id="KW-0675">Receptor</keyword>
<evidence type="ECO:0000313" key="10">
    <source>
        <dbReference type="WBParaSite" id="GPUH_0000650701-mRNA-1"/>
    </source>
</evidence>
<evidence type="ECO:0000256" key="6">
    <source>
        <dbReference type="ARBA" id="ARBA00023136"/>
    </source>
</evidence>